<proteinExistence type="predicted"/>
<evidence type="ECO:0000256" key="2">
    <source>
        <dbReference type="SAM" id="MobiDB-lite"/>
    </source>
</evidence>
<organism evidence="3 4">
    <name type="scientific">Onchocerca volvulus</name>
    <dbReference type="NCBI Taxonomy" id="6282"/>
    <lineage>
        <taxon>Eukaryota</taxon>
        <taxon>Metazoa</taxon>
        <taxon>Ecdysozoa</taxon>
        <taxon>Nematoda</taxon>
        <taxon>Chromadorea</taxon>
        <taxon>Rhabditida</taxon>
        <taxon>Spirurina</taxon>
        <taxon>Spiruromorpha</taxon>
        <taxon>Filarioidea</taxon>
        <taxon>Onchocercidae</taxon>
        <taxon>Onchocerca</taxon>
    </lineage>
</organism>
<dbReference type="EnsemblMetazoa" id="OVOC10212.1">
    <property type="protein sequence ID" value="OVOC10212.1"/>
    <property type="gene ID" value="WBGene00247021"/>
</dbReference>
<name>A0A8R1XQV1_ONCVO</name>
<evidence type="ECO:0000313" key="3">
    <source>
        <dbReference type="EnsemblMetazoa" id="OVOC10212.1"/>
    </source>
</evidence>
<keyword evidence="1" id="KW-0175">Coiled coil</keyword>
<evidence type="ECO:0000256" key="1">
    <source>
        <dbReference type="SAM" id="Coils"/>
    </source>
</evidence>
<feature type="compositionally biased region" description="Pro residues" evidence="2">
    <location>
        <begin position="35"/>
        <end position="56"/>
    </location>
</feature>
<dbReference type="EMBL" id="CMVM020000328">
    <property type="status" value="NOT_ANNOTATED_CDS"/>
    <property type="molecule type" value="Genomic_DNA"/>
</dbReference>
<protein>
    <submittedName>
        <fullName evidence="3">Uncharacterized protein</fullName>
    </submittedName>
</protein>
<reference evidence="4" key="1">
    <citation type="submission" date="2013-10" db="EMBL/GenBank/DDBJ databases">
        <title>Genome sequencing of Onchocerca volvulus.</title>
        <authorList>
            <person name="Cotton J."/>
            <person name="Tsai J."/>
            <person name="Stanley E."/>
            <person name="Tracey A."/>
            <person name="Holroyd N."/>
            <person name="Lustigman S."/>
            <person name="Berriman M."/>
        </authorList>
    </citation>
    <scope>NUCLEOTIDE SEQUENCE</scope>
</reference>
<dbReference type="AlphaFoldDB" id="A0A8R1XQV1"/>
<keyword evidence="4" id="KW-1185">Reference proteome</keyword>
<accession>A0A8R1XQV1</accession>
<feature type="compositionally biased region" description="Polar residues" evidence="2">
    <location>
        <begin position="18"/>
        <end position="34"/>
    </location>
</feature>
<feature type="coiled-coil region" evidence="1">
    <location>
        <begin position="163"/>
        <end position="190"/>
    </location>
</feature>
<feature type="region of interest" description="Disordered" evidence="2">
    <location>
        <begin position="17"/>
        <end position="60"/>
    </location>
</feature>
<reference evidence="3" key="2">
    <citation type="submission" date="2022-06" db="UniProtKB">
        <authorList>
            <consortium name="EnsemblMetazoa"/>
        </authorList>
    </citation>
    <scope>IDENTIFICATION</scope>
</reference>
<dbReference type="Proteomes" id="UP000024404">
    <property type="component" value="Unassembled WGS sequence"/>
</dbReference>
<sequence>MVDRELAIKLAKRFNKLNFDTSDSVDESQNSSISKPPPPPPPPPPPLPPQKEPTPPFRIKSDNEWIDMDQLIGQTLHSLQVNSIKTPNNTVSSMDYTPEPFKKPLSSINNGDSPIQVKAIDYSDNNQGNDSSPLSSKCNAPIVPIIHHKNNNHEQLKKFDFNDSILQKERNELEEKLAKQRQKKSTESMETEIVVDNFDSNGIDESKIASKTEKSRSLANSLPPPVLPKNISIDLNLIESRRMDSQKPPPVSKKSTSFVSIINLSIILSLV</sequence>
<dbReference type="OMA" id="NEWIDMD"/>
<evidence type="ECO:0000313" key="4">
    <source>
        <dbReference type="Proteomes" id="UP000024404"/>
    </source>
</evidence>